<keyword evidence="1" id="KW-0732">Signal</keyword>
<dbReference type="EMBL" id="SDMP01000011">
    <property type="protein sequence ID" value="RYR30575.1"/>
    <property type="molecule type" value="Genomic_DNA"/>
</dbReference>
<dbReference type="AlphaFoldDB" id="A0A445AVV1"/>
<feature type="chain" id="PRO_5019091431" evidence="1">
    <location>
        <begin position="18"/>
        <end position="77"/>
    </location>
</feature>
<sequence>MTLILLCLQQTILLCLQQTKDLRCSTRLLNEKFKKIRFGGLMHIPPMNVPHKLLKELANSFNLDKNKLDTKAKFVEN</sequence>
<protein>
    <submittedName>
        <fullName evidence="2">Uncharacterized protein</fullName>
    </submittedName>
</protein>
<evidence type="ECO:0000313" key="3">
    <source>
        <dbReference type="Proteomes" id="UP000289738"/>
    </source>
</evidence>
<evidence type="ECO:0000313" key="2">
    <source>
        <dbReference type="EMBL" id="RYR30575.1"/>
    </source>
</evidence>
<feature type="signal peptide" evidence="1">
    <location>
        <begin position="1"/>
        <end position="17"/>
    </location>
</feature>
<dbReference type="Proteomes" id="UP000289738">
    <property type="component" value="Chromosome B01"/>
</dbReference>
<name>A0A445AVV1_ARAHY</name>
<gene>
    <name evidence="2" type="ORF">Ahy_B01g055321</name>
</gene>
<reference evidence="2 3" key="1">
    <citation type="submission" date="2019-01" db="EMBL/GenBank/DDBJ databases">
        <title>Sequencing of cultivated peanut Arachis hypogaea provides insights into genome evolution and oil improvement.</title>
        <authorList>
            <person name="Chen X."/>
        </authorList>
    </citation>
    <scope>NUCLEOTIDE SEQUENCE [LARGE SCALE GENOMIC DNA]</scope>
    <source>
        <strain evidence="3">cv. Fuhuasheng</strain>
        <tissue evidence="2">Leaves</tissue>
    </source>
</reference>
<keyword evidence="3" id="KW-1185">Reference proteome</keyword>
<organism evidence="2 3">
    <name type="scientific">Arachis hypogaea</name>
    <name type="common">Peanut</name>
    <dbReference type="NCBI Taxonomy" id="3818"/>
    <lineage>
        <taxon>Eukaryota</taxon>
        <taxon>Viridiplantae</taxon>
        <taxon>Streptophyta</taxon>
        <taxon>Embryophyta</taxon>
        <taxon>Tracheophyta</taxon>
        <taxon>Spermatophyta</taxon>
        <taxon>Magnoliopsida</taxon>
        <taxon>eudicotyledons</taxon>
        <taxon>Gunneridae</taxon>
        <taxon>Pentapetalae</taxon>
        <taxon>rosids</taxon>
        <taxon>fabids</taxon>
        <taxon>Fabales</taxon>
        <taxon>Fabaceae</taxon>
        <taxon>Papilionoideae</taxon>
        <taxon>50 kb inversion clade</taxon>
        <taxon>dalbergioids sensu lato</taxon>
        <taxon>Dalbergieae</taxon>
        <taxon>Pterocarpus clade</taxon>
        <taxon>Arachis</taxon>
    </lineage>
</organism>
<accession>A0A445AVV1</accession>
<proteinExistence type="predicted"/>
<comment type="caution">
    <text evidence="2">The sequence shown here is derived from an EMBL/GenBank/DDBJ whole genome shotgun (WGS) entry which is preliminary data.</text>
</comment>
<evidence type="ECO:0000256" key="1">
    <source>
        <dbReference type="SAM" id="SignalP"/>
    </source>
</evidence>